<dbReference type="PANTHER" id="PTHR11058:SF9">
    <property type="entry name" value="NADH-UBIQUINONE OXIDOREDUCTASE CHAIN 3"/>
    <property type="match status" value="1"/>
</dbReference>
<dbReference type="GO" id="GO:0030964">
    <property type="term" value="C:NADH dehydrogenase complex"/>
    <property type="evidence" value="ECO:0007669"/>
    <property type="project" value="TreeGrafter"/>
</dbReference>
<dbReference type="InterPro" id="IPR000440">
    <property type="entry name" value="NADH_UbQ/plastoQ_OxRdtase_su3"/>
</dbReference>
<keyword evidence="5 11" id="KW-0813">Transport</keyword>
<comment type="similarity">
    <text evidence="2 11">Belongs to the complex I subunit 3 family.</text>
</comment>
<dbReference type="PANTHER" id="PTHR11058">
    <property type="entry name" value="NADH-UBIQUINONE OXIDOREDUCTASE CHAIN 3"/>
    <property type="match status" value="1"/>
</dbReference>
<name>A0A342LHX3_9SAUR</name>
<evidence type="ECO:0000256" key="2">
    <source>
        <dbReference type="ARBA" id="ARBA00008472"/>
    </source>
</evidence>
<protein>
    <recommendedName>
        <fullName evidence="4 11">NADH-ubiquinone oxidoreductase chain 3</fullName>
        <ecNumber evidence="3 11">7.1.1.2</ecNumber>
    </recommendedName>
</protein>
<reference evidence="12" key="1">
    <citation type="submission" date="2015-12" db="EMBL/GenBank/DDBJ databases">
        <title>Mitochondrial genome of the MeCord's Box Turtle (Cuora mccordi).</title>
        <authorList>
            <person name="Tang X."/>
            <person name="Yang D."/>
            <person name="Huang S."/>
        </authorList>
    </citation>
    <scope>NUCLEOTIDE SEQUENCE</scope>
</reference>
<keyword evidence="11" id="KW-0249">Electron transport</keyword>
<proteinExistence type="inferred from homology"/>
<sequence>MNLMISITMIYLALPMILTLLNYSFTLAKRDNEKLSPYECGFDPLKTTRPPFSIRFFLSSNFIPFIWFSNRTTTTSTMSHSTPMPNLHLYLSLHYYITTNPGSHLWMSSGGPSMS</sequence>
<dbReference type="AlphaFoldDB" id="A0A342LHX3"/>
<evidence type="ECO:0000256" key="6">
    <source>
        <dbReference type="ARBA" id="ARBA00022692"/>
    </source>
</evidence>
<comment type="catalytic activity">
    <reaction evidence="10 11">
        <text>a ubiquinone + NADH + 5 H(+)(in) = a ubiquinol + NAD(+) + 4 H(+)(out)</text>
        <dbReference type="Rhea" id="RHEA:29091"/>
        <dbReference type="Rhea" id="RHEA-COMP:9565"/>
        <dbReference type="Rhea" id="RHEA-COMP:9566"/>
        <dbReference type="ChEBI" id="CHEBI:15378"/>
        <dbReference type="ChEBI" id="CHEBI:16389"/>
        <dbReference type="ChEBI" id="CHEBI:17976"/>
        <dbReference type="ChEBI" id="CHEBI:57540"/>
        <dbReference type="ChEBI" id="CHEBI:57945"/>
        <dbReference type="EC" id="7.1.1.2"/>
    </reaction>
</comment>
<dbReference type="Gene3D" id="1.20.58.1610">
    <property type="entry name" value="NADH:ubiquinone/plastoquinone oxidoreductase, chain 3"/>
    <property type="match status" value="1"/>
</dbReference>
<keyword evidence="11" id="KW-0830">Ubiquinone</keyword>
<keyword evidence="9" id="KW-0472">Membrane</keyword>
<comment type="function">
    <text evidence="11">Core subunit of the mitochondrial membrane respiratory chain NADH dehydrogenase (Complex I) which catalyzes electron transfer from NADH through the respiratory chain, using ubiquinone as an electron acceptor. Essential for the catalytic activity of complex I.</text>
</comment>
<accession>A0A342LHX3</accession>
<evidence type="ECO:0000256" key="4">
    <source>
        <dbReference type="ARBA" id="ARBA00021007"/>
    </source>
</evidence>
<evidence type="ECO:0000256" key="3">
    <source>
        <dbReference type="ARBA" id="ARBA00012944"/>
    </source>
</evidence>
<geneLocation type="mitochondrion" evidence="12"/>
<dbReference type="GO" id="GO:0008137">
    <property type="term" value="F:NADH dehydrogenase (ubiquinone) activity"/>
    <property type="evidence" value="ECO:0007669"/>
    <property type="project" value="UniProtKB-UniRule"/>
</dbReference>
<organism evidence="12">
    <name type="scientific">Cuora mccordi</name>
    <name type="common">McCord's box turtle</name>
    <dbReference type="NCBI Taxonomy" id="241437"/>
    <lineage>
        <taxon>Eukaryota</taxon>
        <taxon>Metazoa</taxon>
        <taxon>Chordata</taxon>
        <taxon>Craniata</taxon>
        <taxon>Vertebrata</taxon>
        <taxon>Euteleostomi</taxon>
        <taxon>Archelosauria</taxon>
        <taxon>Testudinata</taxon>
        <taxon>Testudines</taxon>
        <taxon>Cryptodira</taxon>
        <taxon>Durocryptodira</taxon>
        <taxon>Testudinoidea</taxon>
        <taxon>Geoemydidae</taxon>
        <taxon>Geoemydinae</taxon>
        <taxon>Cuora</taxon>
    </lineage>
</organism>
<evidence type="ECO:0000256" key="10">
    <source>
        <dbReference type="ARBA" id="ARBA00049551"/>
    </source>
</evidence>
<evidence type="ECO:0000256" key="7">
    <source>
        <dbReference type="ARBA" id="ARBA00022989"/>
    </source>
</evidence>
<evidence type="ECO:0000256" key="8">
    <source>
        <dbReference type="ARBA" id="ARBA00023027"/>
    </source>
</evidence>
<dbReference type="GO" id="GO:0031966">
    <property type="term" value="C:mitochondrial membrane"/>
    <property type="evidence" value="ECO:0007669"/>
    <property type="project" value="UniProtKB-SubCell"/>
</dbReference>
<keyword evidence="11" id="KW-0679">Respiratory chain</keyword>
<dbReference type="EMBL" id="KU258498">
    <property type="protein sequence ID" value="ANX10351.1"/>
    <property type="molecule type" value="Genomic_DNA"/>
</dbReference>
<dbReference type="Pfam" id="PF00507">
    <property type="entry name" value="Oxidored_q4"/>
    <property type="match status" value="1"/>
</dbReference>
<comment type="subcellular location">
    <subcellularLocation>
        <location evidence="1">Membrane</location>
    </subcellularLocation>
    <subcellularLocation>
        <location evidence="11">Mitochondrion membrane</location>
        <topology evidence="11">Multi-pass membrane protein</topology>
    </subcellularLocation>
</comment>
<evidence type="ECO:0000256" key="1">
    <source>
        <dbReference type="ARBA" id="ARBA00004370"/>
    </source>
</evidence>
<evidence type="ECO:0000256" key="9">
    <source>
        <dbReference type="ARBA" id="ARBA00023136"/>
    </source>
</evidence>
<keyword evidence="6" id="KW-0812">Transmembrane</keyword>
<keyword evidence="11 12" id="KW-0496">Mitochondrion</keyword>
<evidence type="ECO:0000256" key="11">
    <source>
        <dbReference type="RuleBase" id="RU003640"/>
    </source>
</evidence>
<keyword evidence="8 11" id="KW-0520">NAD</keyword>
<dbReference type="EC" id="7.1.1.2" evidence="3 11"/>
<gene>
    <name evidence="12" type="primary">ND3</name>
</gene>
<keyword evidence="7" id="KW-1133">Transmembrane helix</keyword>
<keyword evidence="11" id="KW-1278">Translocase</keyword>
<evidence type="ECO:0000256" key="5">
    <source>
        <dbReference type="ARBA" id="ARBA00022448"/>
    </source>
</evidence>
<dbReference type="InterPro" id="IPR038430">
    <property type="entry name" value="NDAH_ubi_oxred_su3_sf"/>
</dbReference>
<evidence type="ECO:0000313" key="12">
    <source>
        <dbReference type="EMBL" id="ANX10351.1"/>
    </source>
</evidence>